<feature type="domain" description="Peptidase M50" evidence="14">
    <location>
        <begin position="154"/>
        <end position="192"/>
    </location>
</feature>
<sequence>MRRNFNITFLILIVVLLSNAFRRGAFSDPMNWLMGELMMLPGIIIGLAFHEFAHAAVAFKLGDPTPKMQGRVTINPLAHIDPVGLAALLFAGFGWGVPVQINPSNFKKRRRDELLVSLAGVTMNLVIAIVFAIVAKILYMTMGPSFLSGSVGSILWMMIMYVIQINLVLMIFNLIPCPPLDGFSIISEIFNIKHTEIYWTLYRYGDWILIALIIFGITGRIISPCVNFLFGILSSFII</sequence>
<dbReference type="AlphaFoldDB" id="A0A926I8S7"/>
<evidence type="ECO:0000256" key="9">
    <source>
        <dbReference type="ARBA" id="ARBA00022833"/>
    </source>
</evidence>
<dbReference type="PANTHER" id="PTHR35864:SF1">
    <property type="entry name" value="ZINC METALLOPROTEASE YWHC-RELATED"/>
    <property type="match status" value="1"/>
</dbReference>
<keyword evidence="12 13" id="KW-0472">Membrane</keyword>
<evidence type="ECO:0000256" key="5">
    <source>
        <dbReference type="ARBA" id="ARBA00022670"/>
    </source>
</evidence>
<feature type="transmembrane region" description="Helical" evidence="13">
    <location>
        <begin position="207"/>
        <end position="233"/>
    </location>
</feature>
<evidence type="ECO:0000259" key="14">
    <source>
        <dbReference type="Pfam" id="PF02163"/>
    </source>
</evidence>
<evidence type="ECO:0000256" key="11">
    <source>
        <dbReference type="ARBA" id="ARBA00023049"/>
    </source>
</evidence>
<dbReference type="GO" id="GO:0046872">
    <property type="term" value="F:metal ion binding"/>
    <property type="evidence" value="ECO:0007669"/>
    <property type="project" value="UniProtKB-KW"/>
</dbReference>
<keyword evidence="7" id="KW-0479">Metal-binding</keyword>
<gene>
    <name evidence="15" type="ORF">H8692_06620</name>
</gene>
<organism evidence="15 16">
    <name type="scientific">Lentihominibacter hominis</name>
    <dbReference type="NCBI Taxonomy" id="2763645"/>
    <lineage>
        <taxon>Bacteria</taxon>
        <taxon>Bacillati</taxon>
        <taxon>Bacillota</taxon>
        <taxon>Clostridia</taxon>
        <taxon>Peptostreptococcales</taxon>
        <taxon>Anaerovoracaceae</taxon>
        <taxon>Lentihominibacter</taxon>
    </lineage>
</organism>
<protein>
    <submittedName>
        <fullName evidence="15">Site-2 protease family protein</fullName>
    </submittedName>
</protein>
<feature type="transmembrane region" description="Helical" evidence="13">
    <location>
        <begin position="151"/>
        <end position="175"/>
    </location>
</feature>
<evidence type="ECO:0000256" key="1">
    <source>
        <dbReference type="ARBA" id="ARBA00001947"/>
    </source>
</evidence>
<comment type="cofactor">
    <cofactor evidence="1">
        <name>Zn(2+)</name>
        <dbReference type="ChEBI" id="CHEBI:29105"/>
    </cofactor>
</comment>
<dbReference type="GO" id="GO:0008237">
    <property type="term" value="F:metallopeptidase activity"/>
    <property type="evidence" value="ECO:0007669"/>
    <property type="project" value="UniProtKB-KW"/>
</dbReference>
<evidence type="ECO:0000313" key="15">
    <source>
        <dbReference type="EMBL" id="MBC8568426.1"/>
    </source>
</evidence>
<dbReference type="InterPro" id="IPR044537">
    <property type="entry name" value="Rip2-like"/>
</dbReference>
<dbReference type="GO" id="GO:0005886">
    <property type="term" value="C:plasma membrane"/>
    <property type="evidence" value="ECO:0007669"/>
    <property type="project" value="UniProtKB-SubCell"/>
</dbReference>
<comment type="caution">
    <text evidence="15">The sequence shown here is derived from an EMBL/GenBank/DDBJ whole genome shotgun (WGS) entry which is preliminary data.</text>
</comment>
<feature type="transmembrane region" description="Helical" evidence="13">
    <location>
        <begin position="38"/>
        <end position="62"/>
    </location>
</feature>
<evidence type="ECO:0000256" key="4">
    <source>
        <dbReference type="ARBA" id="ARBA00022475"/>
    </source>
</evidence>
<evidence type="ECO:0000256" key="7">
    <source>
        <dbReference type="ARBA" id="ARBA00022723"/>
    </source>
</evidence>
<evidence type="ECO:0000256" key="2">
    <source>
        <dbReference type="ARBA" id="ARBA00004651"/>
    </source>
</evidence>
<dbReference type="Proteomes" id="UP000610862">
    <property type="component" value="Unassembled WGS sequence"/>
</dbReference>
<comment type="subcellular location">
    <subcellularLocation>
        <location evidence="2">Cell membrane</location>
        <topology evidence="2">Multi-pass membrane protein</topology>
    </subcellularLocation>
</comment>
<reference evidence="15" key="1">
    <citation type="submission" date="2020-08" db="EMBL/GenBank/DDBJ databases">
        <title>Genome public.</title>
        <authorList>
            <person name="Liu C."/>
            <person name="Sun Q."/>
        </authorList>
    </citation>
    <scope>NUCLEOTIDE SEQUENCE</scope>
    <source>
        <strain evidence="15">NSJ-24</strain>
    </source>
</reference>
<keyword evidence="4" id="KW-1003">Cell membrane</keyword>
<dbReference type="Pfam" id="PF02163">
    <property type="entry name" value="Peptidase_M50"/>
    <property type="match status" value="1"/>
</dbReference>
<evidence type="ECO:0000313" key="16">
    <source>
        <dbReference type="Proteomes" id="UP000610862"/>
    </source>
</evidence>
<dbReference type="InterPro" id="IPR052348">
    <property type="entry name" value="Metallopeptidase_M50B"/>
</dbReference>
<keyword evidence="6 13" id="KW-0812">Transmembrane</keyword>
<proteinExistence type="inferred from homology"/>
<evidence type="ECO:0000256" key="6">
    <source>
        <dbReference type="ARBA" id="ARBA00022692"/>
    </source>
</evidence>
<evidence type="ECO:0000256" key="8">
    <source>
        <dbReference type="ARBA" id="ARBA00022801"/>
    </source>
</evidence>
<dbReference type="CDD" id="cd06158">
    <property type="entry name" value="S2P-M50_like_1"/>
    <property type="match status" value="1"/>
</dbReference>
<keyword evidence="8" id="KW-0378">Hydrolase</keyword>
<keyword evidence="10 13" id="KW-1133">Transmembrane helix</keyword>
<evidence type="ECO:0000256" key="13">
    <source>
        <dbReference type="SAM" id="Phobius"/>
    </source>
</evidence>
<dbReference type="GO" id="GO:0006508">
    <property type="term" value="P:proteolysis"/>
    <property type="evidence" value="ECO:0007669"/>
    <property type="project" value="UniProtKB-KW"/>
</dbReference>
<name>A0A926I8S7_9FIRM</name>
<evidence type="ECO:0000256" key="12">
    <source>
        <dbReference type="ARBA" id="ARBA00023136"/>
    </source>
</evidence>
<keyword evidence="5 15" id="KW-0645">Protease</keyword>
<comment type="similarity">
    <text evidence="3">Belongs to the peptidase M50B family.</text>
</comment>
<feature type="transmembrane region" description="Helical" evidence="13">
    <location>
        <begin position="115"/>
        <end position="139"/>
    </location>
</feature>
<keyword evidence="11" id="KW-0482">Metalloprotease</keyword>
<keyword evidence="16" id="KW-1185">Reference proteome</keyword>
<feature type="transmembrane region" description="Helical" evidence="13">
    <location>
        <begin position="74"/>
        <end position="95"/>
    </location>
</feature>
<evidence type="ECO:0000256" key="10">
    <source>
        <dbReference type="ARBA" id="ARBA00022989"/>
    </source>
</evidence>
<accession>A0A926I8S7</accession>
<dbReference type="PANTHER" id="PTHR35864">
    <property type="entry name" value="ZINC METALLOPROTEASE MJ0611-RELATED"/>
    <property type="match status" value="1"/>
</dbReference>
<evidence type="ECO:0000256" key="3">
    <source>
        <dbReference type="ARBA" id="ARBA00007931"/>
    </source>
</evidence>
<dbReference type="EMBL" id="JACRTA010000002">
    <property type="protein sequence ID" value="MBC8568426.1"/>
    <property type="molecule type" value="Genomic_DNA"/>
</dbReference>
<dbReference type="InterPro" id="IPR008915">
    <property type="entry name" value="Peptidase_M50"/>
</dbReference>
<keyword evidence="9" id="KW-0862">Zinc</keyword>
<dbReference type="RefSeq" id="WP_177267473.1">
    <property type="nucleotide sequence ID" value="NZ_JACRTA010000002.1"/>
</dbReference>